<sequence>MSESRPTPDGPVGKAPESPGVLLSVLGVSGMPVESLRTDLKMTIRGGLNEHHEALVTTVWTLPAHPDQLASVRSGDRWFDSFEESIRYTAPRAETDLATGRT</sequence>
<dbReference type="EMBL" id="VLJV01000001">
    <property type="protein sequence ID" value="TWH18687.1"/>
    <property type="molecule type" value="Genomic_DNA"/>
</dbReference>
<evidence type="ECO:0000313" key="2">
    <source>
        <dbReference type="Proteomes" id="UP000317303"/>
    </source>
</evidence>
<gene>
    <name evidence="1" type="ORF">JD82_00508</name>
</gene>
<comment type="caution">
    <text evidence="1">The sequence shown here is derived from an EMBL/GenBank/DDBJ whole genome shotgun (WGS) entry which is preliminary data.</text>
</comment>
<dbReference type="AlphaFoldDB" id="A0A660C9Z0"/>
<dbReference type="Proteomes" id="UP000317303">
    <property type="component" value="Unassembled WGS sequence"/>
</dbReference>
<accession>A0A660C9Z0</accession>
<keyword evidence="2" id="KW-1185">Reference proteome</keyword>
<proteinExistence type="predicted"/>
<name>A0A660C9Z0_9PSEU</name>
<reference evidence="1 2" key="1">
    <citation type="submission" date="2019-07" db="EMBL/GenBank/DDBJ databases">
        <title>R&amp;d 2014.</title>
        <authorList>
            <person name="Klenk H.-P."/>
        </authorList>
    </citation>
    <scope>NUCLEOTIDE SEQUENCE [LARGE SCALE GENOMIC DNA]</scope>
    <source>
        <strain evidence="1 2">DSM 43194</strain>
    </source>
</reference>
<evidence type="ECO:0000313" key="1">
    <source>
        <dbReference type="EMBL" id="TWH18687.1"/>
    </source>
</evidence>
<organism evidence="1 2">
    <name type="scientific">Prauserella rugosa</name>
    <dbReference type="NCBI Taxonomy" id="43354"/>
    <lineage>
        <taxon>Bacteria</taxon>
        <taxon>Bacillati</taxon>
        <taxon>Actinomycetota</taxon>
        <taxon>Actinomycetes</taxon>
        <taxon>Pseudonocardiales</taxon>
        <taxon>Pseudonocardiaceae</taxon>
        <taxon>Prauserella</taxon>
    </lineage>
</organism>
<protein>
    <submittedName>
        <fullName evidence="1">Uncharacterized protein</fullName>
    </submittedName>
</protein>